<evidence type="ECO:0000313" key="4">
    <source>
        <dbReference type="Proteomes" id="UP000678499"/>
    </source>
</evidence>
<proteinExistence type="inferred from homology"/>
<dbReference type="GO" id="GO:0005634">
    <property type="term" value="C:nucleus"/>
    <property type="evidence" value="ECO:0007669"/>
    <property type="project" value="TreeGrafter"/>
</dbReference>
<reference evidence="3" key="1">
    <citation type="submission" date="2020-11" db="EMBL/GenBank/DDBJ databases">
        <authorList>
            <person name="Tran Van P."/>
        </authorList>
    </citation>
    <scope>NUCLEOTIDE SEQUENCE</scope>
</reference>
<dbReference type="EMBL" id="CAJPEX010001189">
    <property type="protein sequence ID" value="CAG0918468.1"/>
    <property type="molecule type" value="Genomic_DNA"/>
</dbReference>
<organism evidence="3">
    <name type="scientific">Notodromas monacha</name>
    <dbReference type="NCBI Taxonomy" id="399045"/>
    <lineage>
        <taxon>Eukaryota</taxon>
        <taxon>Metazoa</taxon>
        <taxon>Ecdysozoa</taxon>
        <taxon>Arthropoda</taxon>
        <taxon>Crustacea</taxon>
        <taxon>Oligostraca</taxon>
        <taxon>Ostracoda</taxon>
        <taxon>Podocopa</taxon>
        <taxon>Podocopida</taxon>
        <taxon>Cypridocopina</taxon>
        <taxon>Cypridoidea</taxon>
        <taxon>Cyprididae</taxon>
        <taxon>Notodromas</taxon>
    </lineage>
</organism>
<evidence type="ECO:0000259" key="2">
    <source>
        <dbReference type="SMART" id="SM00471"/>
    </source>
</evidence>
<dbReference type="Proteomes" id="UP000678499">
    <property type="component" value="Unassembled WGS sequence"/>
</dbReference>
<gene>
    <name evidence="3" type="ORF">NMOB1V02_LOCUS6024</name>
</gene>
<dbReference type="Gene3D" id="1.10.3210.10">
    <property type="entry name" value="Hypothetical protein af1432"/>
    <property type="match status" value="1"/>
</dbReference>
<dbReference type="OrthoDB" id="9991235at2759"/>
<dbReference type="Pfam" id="PF01966">
    <property type="entry name" value="HD"/>
    <property type="match status" value="1"/>
</dbReference>
<feature type="domain" description="HD/PDEase" evidence="2">
    <location>
        <begin position="51"/>
        <end position="219"/>
    </location>
</feature>
<dbReference type="PANTHER" id="PTHR11373:SF4">
    <property type="entry name" value="DEOXYNUCLEOSIDE TRIPHOSPHATE TRIPHOSPHOHYDROLASE SAMHD1"/>
    <property type="match status" value="1"/>
</dbReference>
<evidence type="ECO:0000313" key="3">
    <source>
        <dbReference type="EMBL" id="CAD7278316.1"/>
    </source>
</evidence>
<dbReference type="InterPro" id="IPR006674">
    <property type="entry name" value="HD_domain"/>
</dbReference>
<dbReference type="PANTHER" id="PTHR11373">
    <property type="entry name" value="DEOXYNUCLEOSIDE TRIPHOSPHATE TRIPHOSPHOHYDROLASE"/>
    <property type="match status" value="1"/>
</dbReference>
<dbReference type="GO" id="GO:0008832">
    <property type="term" value="F:dGTPase activity"/>
    <property type="evidence" value="ECO:0007669"/>
    <property type="project" value="TreeGrafter"/>
</dbReference>
<dbReference type="InterPro" id="IPR003607">
    <property type="entry name" value="HD/PDEase_dom"/>
</dbReference>
<dbReference type="CDD" id="cd00077">
    <property type="entry name" value="HDc"/>
    <property type="match status" value="1"/>
</dbReference>
<dbReference type="AlphaFoldDB" id="A0A7R9BNJ7"/>
<dbReference type="SUPFAM" id="SSF109604">
    <property type="entry name" value="HD-domain/PDEase-like"/>
    <property type="match status" value="1"/>
</dbReference>
<name>A0A7R9BNJ7_9CRUS</name>
<evidence type="ECO:0000256" key="1">
    <source>
        <dbReference type="ARBA" id="ARBA00005776"/>
    </source>
</evidence>
<comment type="similarity">
    <text evidence="1">Belongs to the SAMHD1 family.</text>
</comment>
<sequence>MANQDGPVIFDSVHGPVTLSLLSHAIIATEQFQRLKNLKQVGAGYWVFPAASNNRYEHCIGTAHVARKLVRQLAQQTCPEVPKLSSQDLLCIELAGLCHDLGHGPFSHTFERFLDEVGCEVRHEETSVLMLKAAVDGSEDVRKLLQTEGISEQDFTFIQELIAGPTLTKGKKIRTCTPWPFVGRGREKAFLYEIVANPWNGIDVDKWDYLGRDCRATGKINRFSFQTVMGSIKALPLDDGQWRICFDESGLYELMTMFGQRGYMHHTVYNCWKKNSIESMLIEAWVAMDKVFYPASESGPATRLCEAVKDPDKFLNLTDGILDTLMKLPCDNPNVRKCQEILGNIRAGNLYAFVGSFWLKPGTKINLHKDTDGLKKRVLELATEGSDGFDATSAWDWVRVHYFTGTRTEPDEVYLYSNRDLKAKPASEDILTAFLEPIYTYDHVQIFARTECQLSLEVLRKAFETLCEEEGFQVSPQGRTCEWEEIRAP</sequence>
<protein>
    <recommendedName>
        <fullName evidence="2">HD/PDEase domain-containing protein</fullName>
    </recommendedName>
</protein>
<dbReference type="EMBL" id="OA883226">
    <property type="protein sequence ID" value="CAD7278316.1"/>
    <property type="molecule type" value="Genomic_DNA"/>
</dbReference>
<accession>A0A7R9BNJ7</accession>
<keyword evidence="4" id="KW-1185">Reference proteome</keyword>
<dbReference type="InterPro" id="IPR050135">
    <property type="entry name" value="dGTPase-like"/>
</dbReference>
<dbReference type="SMART" id="SM00471">
    <property type="entry name" value="HDc"/>
    <property type="match status" value="1"/>
</dbReference>
<dbReference type="GO" id="GO:0006203">
    <property type="term" value="P:dGTP catabolic process"/>
    <property type="evidence" value="ECO:0007669"/>
    <property type="project" value="TreeGrafter"/>
</dbReference>